<accession>A0A919V3W5</accession>
<dbReference type="Pfam" id="PF00456">
    <property type="entry name" value="Transketolase_N"/>
    <property type="match status" value="1"/>
</dbReference>
<comment type="caution">
    <text evidence="2">The sequence shown here is derived from an EMBL/GenBank/DDBJ whole genome shotgun (WGS) entry which is preliminary data.</text>
</comment>
<dbReference type="Proteomes" id="UP000655287">
    <property type="component" value="Unassembled WGS sequence"/>
</dbReference>
<dbReference type="Gene3D" id="3.40.50.970">
    <property type="match status" value="1"/>
</dbReference>
<name>A0A919V3W5_9ACTN</name>
<protein>
    <submittedName>
        <fullName evidence="2">Transketolase</fullName>
    </submittedName>
</protein>
<dbReference type="GO" id="GO:0000287">
    <property type="term" value="F:magnesium ion binding"/>
    <property type="evidence" value="ECO:0007669"/>
    <property type="project" value="UniProtKB-ARBA"/>
</dbReference>
<evidence type="ECO:0000313" key="2">
    <source>
        <dbReference type="EMBL" id="GII81267.1"/>
    </source>
</evidence>
<dbReference type="SUPFAM" id="SSF52518">
    <property type="entry name" value="Thiamin diphosphate-binding fold (THDP-binding)"/>
    <property type="match status" value="1"/>
</dbReference>
<proteinExistence type="predicted"/>
<dbReference type="InterPro" id="IPR005474">
    <property type="entry name" value="Transketolase_N"/>
</dbReference>
<dbReference type="AlphaFoldDB" id="A0A919V3W5"/>
<dbReference type="CDD" id="cd02012">
    <property type="entry name" value="TPP_TK"/>
    <property type="match status" value="1"/>
</dbReference>
<sequence length="293" mass="31471">MLQVDREELGRWRALRRLVETADPPTRAAALRAAADRSRTVVIRTIRTAGMGHVGGDLSVIDILTCLYAAVLRVDPERAGWPDRDRFILSKGHCAAALYTTLAHSGFFPPAALSTFMAPLSPLNGHPDRNKVPGVETNTGPLGHGLPVGVGAAIAGRLAGSSRRVYVVLGDGELQEGSNWEAAMAAGHRDLDNLTAVVDRNRLQQGARTEATNRLEPLAGKWRSFGWQVSEVDGHDHLALLAAFAEPGAGRPRCVIANTVKGKGVSFMEDRVEWHHKVPSAEQAEAALLELAP</sequence>
<organism evidence="2 3">
    <name type="scientific">Sphaerisporangium rufum</name>
    <dbReference type="NCBI Taxonomy" id="1381558"/>
    <lineage>
        <taxon>Bacteria</taxon>
        <taxon>Bacillati</taxon>
        <taxon>Actinomycetota</taxon>
        <taxon>Actinomycetes</taxon>
        <taxon>Streptosporangiales</taxon>
        <taxon>Streptosporangiaceae</taxon>
        <taxon>Sphaerisporangium</taxon>
    </lineage>
</organism>
<dbReference type="PANTHER" id="PTHR47514">
    <property type="entry name" value="TRANSKETOLASE N-TERMINAL SECTION-RELATED"/>
    <property type="match status" value="1"/>
</dbReference>
<dbReference type="EMBL" id="BOOU01000093">
    <property type="protein sequence ID" value="GII81267.1"/>
    <property type="molecule type" value="Genomic_DNA"/>
</dbReference>
<feature type="domain" description="Transketolase N-terminal" evidence="1">
    <location>
        <begin position="34"/>
        <end position="275"/>
    </location>
</feature>
<dbReference type="PANTHER" id="PTHR47514:SF2">
    <property type="entry name" value="TRANSKETOLASE"/>
    <property type="match status" value="1"/>
</dbReference>
<dbReference type="InterPro" id="IPR029061">
    <property type="entry name" value="THDP-binding"/>
</dbReference>
<keyword evidence="3" id="KW-1185">Reference proteome</keyword>
<evidence type="ECO:0000313" key="3">
    <source>
        <dbReference type="Proteomes" id="UP000655287"/>
    </source>
</evidence>
<gene>
    <name evidence="2" type="primary">tktB</name>
    <name evidence="2" type="ORF">Sru01_62490</name>
</gene>
<evidence type="ECO:0000259" key="1">
    <source>
        <dbReference type="Pfam" id="PF00456"/>
    </source>
</evidence>
<reference evidence="2" key="1">
    <citation type="submission" date="2021-01" db="EMBL/GenBank/DDBJ databases">
        <title>Whole genome shotgun sequence of Sphaerisporangium rufum NBRC 109079.</title>
        <authorList>
            <person name="Komaki H."/>
            <person name="Tamura T."/>
        </authorList>
    </citation>
    <scope>NUCLEOTIDE SEQUENCE</scope>
    <source>
        <strain evidence="2">NBRC 109079</strain>
    </source>
</reference>